<keyword evidence="1" id="KW-0175">Coiled coil</keyword>
<dbReference type="AlphaFoldDB" id="A0ABD0MRL2"/>
<feature type="non-terminal residue" evidence="3">
    <location>
        <position position="1"/>
    </location>
</feature>
<feature type="coiled-coil region" evidence="1">
    <location>
        <begin position="74"/>
        <end position="136"/>
    </location>
</feature>
<dbReference type="FunFam" id="3.30.70.1820:FF:000004">
    <property type="entry name" value="Uncharacterized protein"/>
    <property type="match status" value="1"/>
</dbReference>
<reference evidence="3 4" key="1">
    <citation type="submission" date="2024-05" db="EMBL/GenBank/DDBJ databases">
        <title>Genome sequencing and assembly of Indian major carp, Cirrhinus mrigala (Hamilton, 1822).</title>
        <authorList>
            <person name="Mohindra V."/>
            <person name="Chowdhury L.M."/>
            <person name="Lal K."/>
            <person name="Jena J.K."/>
        </authorList>
    </citation>
    <scope>NUCLEOTIDE SEQUENCE [LARGE SCALE GENOMIC DNA]</scope>
    <source>
        <strain evidence="3">CM1030</strain>
        <tissue evidence="3">Blood</tissue>
    </source>
</reference>
<dbReference type="SUPFAM" id="SSF57997">
    <property type="entry name" value="Tropomyosin"/>
    <property type="match status" value="1"/>
</dbReference>
<evidence type="ECO:0000313" key="4">
    <source>
        <dbReference type="Proteomes" id="UP001529510"/>
    </source>
</evidence>
<dbReference type="Gene3D" id="1.20.5.340">
    <property type="match status" value="1"/>
</dbReference>
<evidence type="ECO:0000256" key="1">
    <source>
        <dbReference type="SAM" id="Coils"/>
    </source>
</evidence>
<dbReference type="InterPro" id="IPR042566">
    <property type="entry name" value="L1_C"/>
</dbReference>
<dbReference type="Gene3D" id="3.30.70.1820">
    <property type="entry name" value="L1 transposable element, RRM domain"/>
    <property type="match status" value="1"/>
</dbReference>
<gene>
    <name evidence="3" type="ORF">M9458_052395</name>
</gene>
<dbReference type="PANTHER" id="PTHR11505">
    <property type="entry name" value="L1 TRANSPOSABLE ELEMENT-RELATED"/>
    <property type="match status" value="1"/>
</dbReference>
<feature type="region of interest" description="Disordered" evidence="2">
    <location>
        <begin position="1"/>
        <end position="47"/>
    </location>
</feature>
<organism evidence="3 4">
    <name type="scientific">Cirrhinus mrigala</name>
    <name type="common">Mrigala</name>
    <dbReference type="NCBI Taxonomy" id="683832"/>
    <lineage>
        <taxon>Eukaryota</taxon>
        <taxon>Metazoa</taxon>
        <taxon>Chordata</taxon>
        <taxon>Craniata</taxon>
        <taxon>Vertebrata</taxon>
        <taxon>Euteleostomi</taxon>
        <taxon>Actinopterygii</taxon>
        <taxon>Neopterygii</taxon>
        <taxon>Teleostei</taxon>
        <taxon>Ostariophysi</taxon>
        <taxon>Cypriniformes</taxon>
        <taxon>Cyprinidae</taxon>
        <taxon>Labeoninae</taxon>
        <taxon>Labeonini</taxon>
        <taxon>Cirrhinus</taxon>
    </lineage>
</organism>
<dbReference type="Gene3D" id="3.30.250.20">
    <property type="entry name" value="L1 transposable element, C-terminal domain"/>
    <property type="match status" value="1"/>
</dbReference>
<dbReference type="EMBL" id="JAMKFB020000189">
    <property type="protein sequence ID" value="KAL0152672.1"/>
    <property type="molecule type" value="Genomic_DNA"/>
</dbReference>
<evidence type="ECO:0000256" key="2">
    <source>
        <dbReference type="SAM" id="MobiDB-lite"/>
    </source>
</evidence>
<evidence type="ECO:0000313" key="3">
    <source>
        <dbReference type="EMBL" id="KAL0152672.1"/>
    </source>
</evidence>
<comment type="caution">
    <text evidence="3">The sequence shown here is derived from an EMBL/GenBank/DDBJ whole genome shotgun (WGS) entry which is preliminary data.</text>
</comment>
<evidence type="ECO:0008006" key="5">
    <source>
        <dbReference type="Google" id="ProtNLM"/>
    </source>
</evidence>
<accession>A0ABD0MRL2</accession>
<proteinExistence type="predicted"/>
<keyword evidence="4" id="KW-1185">Reference proteome</keyword>
<dbReference type="Proteomes" id="UP001529510">
    <property type="component" value="Unassembled WGS sequence"/>
</dbReference>
<protein>
    <recommendedName>
        <fullName evidence="5">Transposase</fullName>
    </recommendedName>
</protein>
<name>A0ABD0MRL2_CIRMR</name>
<dbReference type="InterPro" id="IPR004244">
    <property type="entry name" value="Transposase_22"/>
</dbReference>
<sequence length="302" mass="33650">SAKKTASRNTPSPTAAAVDSMPATASLTHEGEAEKVSTDVPPDPDPNLIQAMKSMTDNIVAVIDAKISTVLKAIDNQSSKIQSIVQRVQEAENRIDVTETTCMANETKIQHLEKRVRDLTEQVDDLENRGRRCNVRIISLPEDTEGSNPVRFFEKWIPDYLQVDTKAGKLKLERAHRSLAPKPAQGGRPHPVIIRFHNFQDKQRVMTATTKLFTLNSKLTSSSRDADAPKISFFNDYSVAVVQKRRAFNKMEYALLYPATLSVKVGRARKKFVSPEEMTDLGALTFGENEDGGLRSLYFSSQ</sequence>